<keyword evidence="6 7" id="KW-0472">Membrane</keyword>
<evidence type="ECO:0000313" key="9">
    <source>
        <dbReference type="EMBL" id="MCB8888208.1"/>
    </source>
</evidence>
<proteinExistence type="inferred from homology"/>
<feature type="transmembrane region" description="Helical" evidence="7">
    <location>
        <begin position="341"/>
        <end position="357"/>
    </location>
</feature>
<feature type="transmembrane region" description="Helical" evidence="7">
    <location>
        <begin position="276"/>
        <end position="296"/>
    </location>
</feature>
<feature type="transmembrane region" description="Helical" evidence="7">
    <location>
        <begin position="138"/>
        <end position="164"/>
    </location>
</feature>
<dbReference type="NCBIfam" id="TIGR00786">
    <property type="entry name" value="dctM"/>
    <property type="match status" value="1"/>
</dbReference>
<feature type="transmembrane region" description="Helical" evidence="7">
    <location>
        <begin position="50"/>
        <end position="72"/>
    </location>
</feature>
<keyword evidence="5 7" id="KW-1133">Transmembrane helix</keyword>
<comment type="subunit">
    <text evidence="7">The complex comprises the extracytoplasmic solute receptor protein and the two transmembrane proteins.</text>
</comment>
<comment type="caution">
    <text evidence="9">The sequence shown here is derived from an EMBL/GenBank/DDBJ whole genome shotgun (WGS) entry which is preliminary data.</text>
</comment>
<comment type="subcellular location">
    <subcellularLocation>
        <location evidence="1 7">Cell inner membrane</location>
        <topology evidence="1 7">Multi-pass membrane protein</topology>
    </subcellularLocation>
</comment>
<evidence type="ECO:0000313" key="10">
    <source>
        <dbReference type="Proteomes" id="UP001319882"/>
    </source>
</evidence>
<evidence type="ECO:0000256" key="4">
    <source>
        <dbReference type="ARBA" id="ARBA00022692"/>
    </source>
</evidence>
<feature type="transmembrane region" description="Helical" evidence="7">
    <location>
        <begin position="170"/>
        <end position="195"/>
    </location>
</feature>
<feature type="domain" description="TRAP C4-dicarboxylate transport system permease DctM subunit" evidence="8">
    <location>
        <begin position="9"/>
        <end position="420"/>
    </location>
</feature>
<evidence type="ECO:0000256" key="6">
    <source>
        <dbReference type="ARBA" id="ARBA00023136"/>
    </source>
</evidence>
<feature type="transmembrane region" description="Helical" evidence="7">
    <location>
        <begin position="316"/>
        <end position="334"/>
    </location>
</feature>
<dbReference type="InterPro" id="IPR010656">
    <property type="entry name" value="DctM"/>
</dbReference>
<keyword evidence="10" id="KW-1185">Reference proteome</keyword>
<keyword evidence="7" id="KW-0813">Transport</keyword>
<keyword evidence="2" id="KW-1003">Cell membrane</keyword>
<dbReference type="Pfam" id="PF06808">
    <property type="entry name" value="DctM"/>
    <property type="match status" value="1"/>
</dbReference>
<evidence type="ECO:0000256" key="1">
    <source>
        <dbReference type="ARBA" id="ARBA00004429"/>
    </source>
</evidence>
<dbReference type="PANTHER" id="PTHR33362">
    <property type="entry name" value="SIALIC ACID TRAP TRANSPORTER PERMEASE PROTEIN SIAT-RELATED"/>
    <property type="match status" value="1"/>
</dbReference>
<evidence type="ECO:0000259" key="8">
    <source>
        <dbReference type="Pfam" id="PF06808"/>
    </source>
</evidence>
<evidence type="ECO:0000256" key="7">
    <source>
        <dbReference type="RuleBase" id="RU369079"/>
    </source>
</evidence>
<dbReference type="InterPro" id="IPR004681">
    <property type="entry name" value="TRAP_DctM"/>
</dbReference>
<dbReference type="Proteomes" id="UP001319882">
    <property type="component" value="Unassembled WGS sequence"/>
</dbReference>
<feature type="transmembrane region" description="Helical" evidence="7">
    <location>
        <begin position="401"/>
        <end position="425"/>
    </location>
</feature>
<gene>
    <name evidence="9" type="ORF">GEV37_03585</name>
</gene>
<evidence type="ECO:0000256" key="5">
    <source>
        <dbReference type="ARBA" id="ARBA00022989"/>
    </source>
</evidence>
<feature type="transmembrane region" description="Helical" evidence="7">
    <location>
        <begin position="363"/>
        <end position="389"/>
    </location>
</feature>
<feature type="transmembrane region" description="Helical" evidence="7">
    <location>
        <begin position="245"/>
        <end position="264"/>
    </location>
</feature>
<accession>A0ABS8DQ96</accession>
<dbReference type="EMBL" id="WHVL01000001">
    <property type="protein sequence ID" value="MCB8888208.1"/>
    <property type="molecule type" value="Genomic_DNA"/>
</dbReference>
<organism evidence="9 10">
    <name type="scientific">Vreelandella malpeensis</name>
    <dbReference type="NCBI Taxonomy" id="1172368"/>
    <lineage>
        <taxon>Bacteria</taxon>
        <taxon>Pseudomonadati</taxon>
        <taxon>Pseudomonadota</taxon>
        <taxon>Gammaproteobacteria</taxon>
        <taxon>Oceanospirillales</taxon>
        <taxon>Halomonadaceae</taxon>
        <taxon>Vreelandella</taxon>
    </lineage>
</organism>
<dbReference type="PIRSF" id="PIRSF006066">
    <property type="entry name" value="HI0050"/>
    <property type="match status" value="1"/>
</dbReference>
<dbReference type="PANTHER" id="PTHR33362:SF3">
    <property type="entry name" value="SIALIC ACID TRAP TRANSPORTER PERMEASE PROTEIN SIAT"/>
    <property type="match status" value="1"/>
</dbReference>
<sequence length="431" mass="45173">MMELAIFVGGLLALMMIGLPVVVAIGVTSFTALAVTGAGGLPVELLSLRMIQTLNNFTLLAIPLFILAANIMNQGSTTTRIFDFATALVGFTRGGLGHANVVASSIFATMSGTAVADAAGLGSIEIKAMKERGYALDYSTGITAASSVVGPILPPSIALVVYGWLANVSIGGLFMAGIVPGILMALLLMGMTAYLGATGKVQMPEPTPFDSREVLRTGKRAVLPLVMPAIIVGGIWGGFFTPTEAGAIASLYAIVLGGLIYRDLSLKSLFDAFRRTLMFSAVILLIIAVSSFYGWILVRMGIPQALAGQVATVEMPTILLLVCFALFFLLIGCFMSVIESILIFTPIVVPAALTAGLDPVHFGIVMVITLSIGVITPPFGTVLFMMVGITKLRYGQVVKAVLPFLIPVLLAILLLIAIPGLATWLPDLMGY</sequence>
<dbReference type="RefSeq" id="WP_227388806.1">
    <property type="nucleotide sequence ID" value="NZ_JBHSCJ010000003.1"/>
</dbReference>
<keyword evidence="4 7" id="KW-0812">Transmembrane</keyword>
<protein>
    <recommendedName>
        <fullName evidence="7">TRAP transporter large permease protein</fullName>
    </recommendedName>
</protein>
<feature type="transmembrane region" description="Helical" evidence="7">
    <location>
        <begin position="221"/>
        <end position="239"/>
    </location>
</feature>
<reference evidence="9 10" key="1">
    <citation type="journal article" date="2021" name="Sci. Rep.">
        <title>Genome analysis of a halophilic bacterium Halomonas malpeensis YU-PRIM-29(T) reveals its exopolysaccharide and pigment producing capabilities.</title>
        <authorList>
            <person name="Athmika"/>
            <person name="Ghate S.D."/>
            <person name="Arun A.B."/>
            <person name="Rao S.S."/>
            <person name="Kumar S.T.A."/>
            <person name="Kandiyil M.K."/>
            <person name="Saptami K."/>
            <person name="Rekha P.D."/>
        </authorList>
    </citation>
    <scope>NUCLEOTIDE SEQUENCE [LARGE SCALE GENOMIC DNA]</scope>
    <source>
        <strain evidence="10">prim 29</strain>
    </source>
</reference>
<name>A0ABS8DQ96_9GAMM</name>
<keyword evidence="3 7" id="KW-0997">Cell inner membrane</keyword>
<evidence type="ECO:0000256" key="2">
    <source>
        <dbReference type="ARBA" id="ARBA00022475"/>
    </source>
</evidence>
<comment type="function">
    <text evidence="7">Part of the tripartite ATP-independent periplasmic (TRAP) transport system.</text>
</comment>
<comment type="caution">
    <text evidence="7">Lacks conserved residue(s) required for the propagation of feature annotation.</text>
</comment>
<comment type="similarity">
    <text evidence="7">Belongs to the TRAP transporter large permease family.</text>
</comment>
<evidence type="ECO:0000256" key="3">
    <source>
        <dbReference type="ARBA" id="ARBA00022519"/>
    </source>
</evidence>